<dbReference type="InterPro" id="IPR050109">
    <property type="entry name" value="HTH-type_TetR-like_transc_reg"/>
</dbReference>
<dbReference type="PANTHER" id="PTHR30055:SF226">
    <property type="entry name" value="HTH-TYPE TRANSCRIPTIONAL REGULATOR PKSA"/>
    <property type="match status" value="1"/>
</dbReference>
<dbReference type="InterPro" id="IPR036271">
    <property type="entry name" value="Tet_transcr_reg_TetR-rel_C_sf"/>
</dbReference>
<evidence type="ECO:0000256" key="5">
    <source>
        <dbReference type="PROSITE-ProRule" id="PRU00335"/>
    </source>
</evidence>
<evidence type="ECO:0000256" key="2">
    <source>
        <dbReference type="ARBA" id="ARBA00023015"/>
    </source>
</evidence>
<name>A0ABT8GCD6_9MICO</name>
<keyword evidence="1" id="KW-0678">Repressor</keyword>
<dbReference type="SUPFAM" id="SSF46689">
    <property type="entry name" value="Homeodomain-like"/>
    <property type="match status" value="1"/>
</dbReference>
<dbReference type="PANTHER" id="PTHR30055">
    <property type="entry name" value="HTH-TYPE TRANSCRIPTIONAL REGULATOR RUTR"/>
    <property type="match status" value="1"/>
</dbReference>
<keyword evidence="2" id="KW-0805">Transcription regulation</keyword>
<dbReference type="InterPro" id="IPR001647">
    <property type="entry name" value="HTH_TetR"/>
</dbReference>
<feature type="domain" description="HTH tetR-type" evidence="6">
    <location>
        <begin position="11"/>
        <end position="71"/>
    </location>
</feature>
<keyword evidence="4" id="KW-0804">Transcription</keyword>
<comment type="caution">
    <text evidence="7">The sequence shown here is derived from an EMBL/GenBank/DDBJ whole genome shotgun (WGS) entry which is preliminary data.</text>
</comment>
<gene>
    <name evidence="7" type="ORF">QQX09_13155</name>
</gene>
<dbReference type="Pfam" id="PF00440">
    <property type="entry name" value="TetR_N"/>
    <property type="match status" value="1"/>
</dbReference>
<dbReference type="Proteomes" id="UP001172728">
    <property type="component" value="Unassembled WGS sequence"/>
</dbReference>
<dbReference type="Pfam" id="PF13977">
    <property type="entry name" value="TetR_C_6"/>
    <property type="match status" value="1"/>
</dbReference>
<sequence length="191" mass="21229">MQPRGSYAKGLAKREEILDAALECFVDKGYDRTSVREIARAVGLSQAGLLHHFPNKESLFLEVLRRRDEQSVSGNEERGVHSVHGLIDAVERNSSQAGLVGLYVVMSAESAHTEGLAREFFRGRYAWVLDDIAADVERMQREGQMISRLTAREIASLLVAAADGLQIQWLLDPEGVDMTERMRALVAAFES</sequence>
<evidence type="ECO:0000259" key="6">
    <source>
        <dbReference type="PROSITE" id="PS50977"/>
    </source>
</evidence>
<accession>A0ABT8GCD6</accession>
<dbReference type="PRINTS" id="PR00455">
    <property type="entry name" value="HTHTETR"/>
</dbReference>
<evidence type="ECO:0000313" key="7">
    <source>
        <dbReference type="EMBL" id="MDN4476801.1"/>
    </source>
</evidence>
<keyword evidence="8" id="KW-1185">Reference proteome</keyword>
<feature type="DNA-binding region" description="H-T-H motif" evidence="5">
    <location>
        <begin position="34"/>
        <end position="53"/>
    </location>
</feature>
<dbReference type="SUPFAM" id="SSF48498">
    <property type="entry name" value="Tetracyclin repressor-like, C-terminal domain"/>
    <property type="match status" value="1"/>
</dbReference>
<reference evidence="7" key="1">
    <citation type="submission" date="2023-06" db="EMBL/GenBank/DDBJ databases">
        <title>Sysu t00192.</title>
        <authorList>
            <person name="Gao L."/>
            <person name="Fang B.-Z."/>
            <person name="Li W.-J."/>
        </authorList>
    </citation>
    <scope>NUCLEOTIDE SEQUENCE</scope>
    <source>
        <strain evidence="7">SYSU T00192</strain>
    </source>
</reference>
<protein>
    <submittedName>
        <fullName evidence="7">TetR/AcrR family transcriptional regulator</fullName>
    </submittedName>
</protein>
<organism evidence="7 8">
    <name type="scientific">Demequina litoralis</name>
    <dbReference type="NCBI Taxonomy" id="3051660"/>
    <lineage>
        <taxon>Bacteria</taxon>
        <taxon>Bacillati</taxon>
        <taxon>Actinomycetota</taxon>
        <taxon>Actinomycetes</taxon>
        <taxon>Micrococcales</taxon>
        <taxon>Demequinaceae</taxon>
        <taxon>Demequina</taxon>
    </lineage>
</organism>
<evidence type="ECO:0000256" key="3">
    <source>
        <dbReference type="ARBA" id="ARBA00023125"/>
    </source>
</evidence>
<dbReference type="InterPro" id="IPR009057">
    <property type="entry name" value="Homeodomain-like_sf"/>
</dbReference>
<evidence type="ECO:0000256" key="4">
    <source>
        <dbReference type="ARBA" id="ARBA00023163"/>
    </source>
</evidence>
<dbReference type="PROSITE" id="PS50977">
    <property type="entry name" value="HTH_TETR_2"/>
    <property type="match status" value="1"/>
</dbReference>
<dbReference type="Gene3D" id="1.10.357.10">
    <property type="entry name" value="Tetracycline Repressor, domain 2"/>
    <property type="match status" value="1"/>
</dbReference>
<evidence type="ECO:0000313" key="8">
    <source>
        <dbReference type="Proteomes" id="UP001172728"/>
    </source>
</evidence>
<evidence type="ECO:0000256" key="1">
    <source>
        <dbReference type="ARBA" id="ARBA00022491"/>
    </source>
</evidence>
<dbReference type="InterPro" id="IPR039538">
    <property type="entry name" value="BetI_C"/>
</dbReference>
<keyword evidence="3 5" id="KW-0238">DNA-binding</keyword>
<dbReference type="RefSeq" id="WP_301135552.1">
    <property type="nucleotide sequence ID" value="NZ_JAUHPW010000012.1"/>
</dbReference>
<proteinExistence type="predicted"/>
<dbReference type="EMBL" id="JAUHPW010000012">
    <property type="protein sequence ID" value="MDN4476801.1"/>
    <property type="molecule type" value="Genomic_DNA"/>
</dbReference>